<dbReference type="PANTHER" id="PTHR36866">
    <property type="entry name" value="CHROMOSOME 4 OPEN READING FRAME 50"/>
    <property type="match status" value="1"/>
</dbReference>
<feature type="region of interest" description="Disordered" evidence="2">
    <location>
        <begin position="989"/>
        <end position="1010"/>
    </location>
</feature>
<feature type="compositionally biased region" description="Acidic residues" evidence="2">
    <location>
        <begin position="1191"/>
        <end position="1200"/>
    </location>
</feature>
<gene>
    <name evidence="4" type="ORF">JEQ12_017601</name>
</gene>
<dbReference type="Pfam" id="PF15030">
    <property type="entry name" value="DUF4527"/>
    <property type="match status" value="1"/>
</dbReference>
<dbReference type="InterPro" id="IPR031994">
    <property type="entry name" value="JAKMIP_C"/>
</dbReference>
<evidence type="ECO:0000259" key="3">
    <source>
        <dbReference type="Pfam" id="PF16034"/>
    </source>
</evidence>
<evidence type="ECO:0000256" key="2">
    <source>
        <dbReference type="SAM" id="MobiDB-lite"/>
    </source>
</evidence>
<accession>A0A836AB30</accession>
<dbReference type="EMBL" id="JAEMGP010000006">
    <property type="protein sequence ID" value="KAG5207837.1"/>
    <property type="molecule type" value="Genomic_DNA"/>
</dbReference>
<feature type="coiled-coil region" evidence="1">
    <location>
        <begin position="1728"/>
        <end position="1755"/>
    </location>
</feature>
<feature type="compositionally biased region" description="Basic and acidic residues" evidence="2">
    <location>
        <begin position="1656"/>
        <end position="1668"/>
    </location>
</feature>
<feature type="coiled-coil region" evidence="1">
    <location>
        <begin position="700"/>
        <end position="767"/>
    </location>
</feature>
<evidence type="ECO:0000256" key="1">
    <source>
        <dbReference type="SAM" id="Coils"/>
    </source>
</evidence>
<feature type="coiled-coil region" evidence="1">
    <location>
        <begin position="148"/>
        <end position="225"/>
    </location>
</feature>
<feature type="compositionally biased region" description="Polar residues" evidence="2">
    <location>
        <begin position="1121"/>
        <end position="1142"/>
    </location>
</feature>
<keyword evidence="1" id="KW-0175">Coiled coil</keyword>
<feature type="region of interest" description="Disordered" evidence="2">
    <location>
        <begin position="1052"/>
        <end position="1235"/>
    </location>
</feature>
<organism evidence="4 5">
    <name type="scientific">Ovis aries</name>
    <name type="common">Sheep</name>
    <dbReference type="NCBI Taxonomy" id="9940"/>
    <lineage>
        <taxon>Eukaryota</taxon>
        <taxon>Metazoa</taxon>
        <taxon>Chordata</taxon>
        <taxon>Craniata</taxon>
        <taxon>Vertebrata</taxon>
        <taxon>Euteleostomi</taxon>
        <taxon>Mammalia</taxon>
        <taxon>Eutheria</taxon>
        <taxon>Laurasiatheria</taxon>
        <taxon>Artiodactyla</taxon>
        <taxon>Ruminantia</taxon>
        <taxon>Pecora</taxon>
        <taxon>Bovidae</taxon>
        <taxon>Caprinae</taxon>
        <taxon>Ovis</taxon>
    </lineage>
</organism>
<feature type="region of interest" description="Disordered" evidence="2">
    <location>
        <begin position="452"/>
        <end position="480"/>
    </location>
</feature>
<feature type="coiled-coil region" evidence="1">
    <location>
        <begin position="23"/>
        <end position="71"/>
    </location>
</feature>
<evidence type="ECO:0000313" key="4">
    <source>
        <dbReference type="EMBL" id="KAG5207837.1"/>
    </source>
</evidence>
<feature type="coiled-coil region" evidence="1">
    <location>
        <begin position="831"/>
        <end position="897"/>
    </location>
</feature>
<reference evidence="4 5" key="1">
    <citation type="submission" date="2020-12" db="EMBL/GenBank/DDBJ databases">
        <title>De novo assembly of Tibetan sheep genome.</title>
        <authorList>
            <person name="Li X."/>
        </authorList>
    </citation>
    <scope>NUCLEOTIDE SEQUENCE [LARGE SCALE GENOMIC DNA]</scope>
    <source>
        <tissue evidence="4">Heart</tissue>
    </source>
</reference>
<evidence type="ECO:0000313" key="5">
    <source>
        <dbReference type="Proteomes" id="UP000664991"/>
    </source>
</evidence>
<feature type="coiled-coil region" evidence="1">
    <location>
        <begin position="1409"/>
        <end position="1485"/>
    </location>
</feature>
<name>A0A836AB30_SHEEP</name>
<dbReference type="InterPro" id="IPR032771">
    <property type="entry name" value="DUF4527"/>
</dbReference>
<feature type="region of interest" description="Disordered" evidence="2">
    <location>
        <begin position="1647"/>
        <end position="1697"/>
    </location>
</feature>
<feature type="coiled-coil region" evidence="1">
    <location>
        <begin position="287"/>
        <end position="377"/>
    </location>
</feature>
<proteinExistence type="predicted"/>
<feature type="coiled-coil region" evidence="1">
    <location>
        <begin position="515"/>
        <end position="646"/>
    </location>
</feature>
<dbReference type="Pfam" id="PF16034">
    <property type="entry name" value="JAKMIP_CC3"/>
    <property type="match status" value="1"/>
</dbReference>
<feature type="compositionally biased region" description="Polar residues" evidence="2">
    <location>
        <begin position="452"/>
        <end position="461"/>
    </location>
</feature>
<protein>
    <recommendedName>
        <fullName evidence="3">Janus kinase and microtubule-interacting protein C-terminal domain-containing protein</fullName>
    </recommendedName>
</protein>
<dbReference type="PANTHER" id="PTHR36866:SF1">
    <property type="entry name" value="GENE 1043-RELATED"/>
    <property type="match status" value="1"/>
</dbReference>
<comment type="caution">
    <text evidence="4">The sequence shown here is derived from an EMBL/GenBank/DDBJ whole genome shotgun (WGS) entry which is preliminary data.</text>
</comment>
<feature type="domain" description="Janus kinase and microtubule-interacting protein C-terminal" evidence="3">
    <location>
        <begin position="415"/>
        <end position="608"/>
    </location>
</feature>
<dbReference type="Proteomes" id="UP000664991">
    <property type="component" value="Unassembled WGS sequence"/>
</dbReference>
<sequence length="1963" mass="222170">MSKKGRSKGEKPEMEMDPVQMANEELRAKLTSIQIEFQQEKSKVGKLRERLQEAKLEREQEQRRHTAYISELRAKLHEEKTKELQALREVLIRQHEQEAARTAKIKEGELQRLQATLNVLRDGAADKVKTALLADAREEARRAFDGERLRLQQEILELKAARKQAEEALSNCMQADKTKAADLRAAYQAHQDEVHRIKRECERDIRRLMDEIKGKDRVILALEKELGVQTGQTQKLLLQKEALDEQLVQVREAERYHGSPKRELPPGIGDMAELMGVQDQHMDERDVRRFQLKIAELNSVIRKLEDRNTLLADERNELLKRSRETEVQLKPLVEKNKRMNKKNEDLLQSIQRMEEKIKNLTRENVEMKEKLSAQASLKRHTSLNDLSLTRDEQEIEFLRLQVLEQQHVIDDLSLERERLLRSRRHRGKGLKPPKKHVVETFFGFDEESVDSETLSETSCNTDRTDRAPATPEEDLDDTTTREEADLRFCQLTREYQALQRAYALLQEQVGGTLDAEREARTREQLQADLLRCQAKIEDLEKLLVEKGQDSKWVEEKQLLIRTNQDLLEKIYRLEMEENQLKNEMQDAKDQNELLEFRVLELENLRNEEQVAIIQAGTVLALCEKWLKQIEGTEAALTQKMLDLEKEKDLFSRQKGYLEEELDYRKQALDQAYLVGPEKIQELEATLYDALQQEPGRRASEALSEGQREDLQAAVEKLRRQILRQSREFDSQILRERMELLQQAQQRVRELEDKLEIQKRHLKELEEKIDTSWIFHDVEESDEEQGCFPEGAARSPDVHTGTLRKQLESLEQKLLAAVDKYMMSESGLRSRIQELELSERNLLQKVDQLNTRVFQERSASLRAQEQLDALQGELASQVREKERAARRQRWRLQRLRERLRRKDAALGRQAAALERGRRIQRRQLRLVREQERVLRAQVQRLELDVRRLCRAAGLLLAELDAPNPGGPRSSGQGDLRGAPEGAAELRALRARAERGERERDQAARRLREQRATERRLRGQLEELRCSIYGLKLSEIGLQAQVEELTQHNESLRGELGAQAPGERALSKGPAGLRGLDALGHVQDESLSPPREEALDACGSQDPDGAPEQRGSAEEEEAPAATFSGSLGTSGPSSVDAQPFTEQSRAIGRVQGKEEDPVWSGNALLPPEVSPGDEGQEEEGEKELSSLGRSDVLEEPGSEDSEAKEMLSLLEEEGSPPSPGSAFWSKEARATRHPSAPSRVLDQSALRIEEFEREMEACFQGLSILKLGSWGCGQRASSLAGETWGFAQRWCSCQGVVHPQQALTHLGLDICFVERTNPKEPGEDIKQGETEALGTCSLLPGLMLDLVDLSPGPPAGPSEHGGNHLSQPLRALERAWSRFHQLISVLKNERNNVLSDNTRLQGDQKRCHKKLHALEKERERNVKKISALEQDKSMLLGDISHLKRELDQYVQVISELEDCNGKSYCKISELEEENERLKGHLGQIQKAMSTSIRKSKGVMERVTLENWELDALTSELGISYKWLIKDIVLGIEDMIHTFRGENEHLLRRIQVLEGEVVLGSSTGGGPLVRAEEHLQEKSMVDQVKMVERGVQVTQMSGQPTARGPGPPSEQDMGLAEGWTGPRLGLDTFRCGADSTAPSLVWGDATGSRALQGNADGSGVKEAHLEKEEKAPSCSADQGRAPRSPRGGIRLQDQEASASKEDLRLRVRRLHHQVLTLQYQLRGQGSVHRELQASREEAEHLKGKLDELQKKHHEVNLAVTPLKAKLASLVHKCWERNHLITHLLQELRRHGADNHLLSQMAQNMVNDVALAKYTATFLAPRVPETSHHLDIESEMTAFVREAHGESCLLCSCSVPADLPAASGQSKQRYFIIGSTHSPVTEDSAATVCGATIESALLGPRTPPSPTSPPAVKSCVQTHNLVSRSESTQQLWVVFPTGKKAAQRQVHQTGKYLHRSQLHSVAGGPMI</sequence>